<proteinExistence type="predicted"/>
<sequence length="101" mass="9913">MRLPLLHRPLRLRRLLFPRPSPPSREFFHHISPQVVLTCFSASASSVVSSAASAASSKASSAASGASSAASSAASAASSAASSAAGSSGAAGPMMTAVPMA</sequence>
<keyword evidence="2" id="KW-1185">Reference proteome</keyword>
<reference evidence="1" key="1">
    <citation type="journal article" date="2020" name="Stud. Mycol.">
        <title>101 Dothideomycetes genomes: a test case for predicting lifestyles and emergence of pathogens.</title>
        <authorList>
            <person name="Haridas S."/>
            <person name="Albert R."/>
            <person name="Binder M."/>
            <person name="Bloem J."/>
            <person name="Labutti K."/>
            <person name="Salamov A."/>
            <person name="Andreopoulos B."/>
            <person name="Baker S."/>
            <person name="Barry K."/>
            <person name="Bills G."/>
            <person name="Bluhm B."/>
            <person name="Cannon C."/>
            <person name="Castanera R."/>
            <person name="Culley D."/>
            <person name="Daum C."/>
            <person name="Ezra D."/>
            <person name="Gonzalez J."/>
            <person name="Henrissat B."/>
            <person name="Kuo A."/>
            <person name="Liang C."/>
            <person name="Lipzen A."/>
            <person name="Lutzoni F."/>
            <person name="Magnuson J."/>
            <person name="Mondo S."/>
            <person name="Nolan M."/>
            <person name="Ohm R."/>
            <person name="Pangilinan J."/>
            <person name="Park H.-J."/>
            <person name="Ramirez L."/>
            <person name="Alfaro M."/>
            <person name="Sun H."/>
            <person name="Tritt A."/>
            <person name="Yoshinaga Y."/>
            <person name="Zwiers L.-H."/>
            <person name="Turgeon B."/>
            <person name="Goodwin S."/>
            <person name="Spatafora J."/>
            <person name="Crous P."/>
            <person name="Grigoriev I."/>
        </authorList>
    </citation>
    <scope>NUCLEOTIDE SEQUENCE</scope>
    <source>
        <strain evidence="1">CBS 122681</strain>
    </source>
</reference>
<organism evidence="1 2">
    <name type="scientific">Lophiostoma macrostomum CBS 122681</name>
    <dbReference type="NCBI Taxonomy" id="1314788"/>
    <lineage>
        <taxon>Eukaryota</taxon>
        <taxon>Fungi</taxon>
        <taxon>Dikarya</taxon>
        <taxon>Ascomycota</taxon>
        <taxon>Pezizomycotina</taxon>
        <taxon>Dothideomycetes</taxon>
        <taxon>Pleosporomycetidae</taxon>
        <taxon>Pleosporales</taxon>
        <taxon>Lophiostomataceae</taxon>
        <taxon>Lophiostoma</taxon>
    </lineage>
</organism>
<accession>A0A6A6T8I6</accession>
<protein>
    <submittedName>
        <fullName evidence="1">Uncharacterized protein</fullName>
    </submittedName>
</protein>
<feature type="non-terminal residue" evidence="1">
    <location>
        <position position="101"/>
    </location>
</feature>
<name>A0A6A6T8I6_9PLEO</name>
<evidence type="ECO:0000313" key="1">
    <source>
        <dbReference type="EMBL" id="KAF2655962.1"/>
    </source>
</evidence>
<dbReference type="AlphaFoldDB" id="A0A6A6T8I6"/>
<dbReference type="Proteomes" id="UP000799324">
    <property type="component" value="Unassembled WGS sequence"/>
</dbReference>
<dbReference type="EMBL" id="MU004342">
    <property type="protein sequence ID" value="KAF2655962.1"/>
    <property type="molecule type" value="Genomic_DNA"/>
</dbReference>
<gene>
    <name evidence="1" type="ORF">K491DRAFT_629273</name>
</gene>
<evidence type="ECO:0000313" key="2">
    <source>
        <dbReference type="Proteomes" id="UP000799324"/>
    </source>
</evidence>